<gene>
    <name evidence="2" type="ORF">Poly59_06280</name>
</gene>
<evidence type="ECO:0000313" key="2">
    <source>
        <dbReference type="EMBL" id="TWU57720.1"/>
    </source>
</evidence>
<evidence type="ECO:0000313" key="3">
    <source>
        <dbReference type="Proteomes" id="UP000317977"/>
    </source>
</evidence>
<sequence length="323" mass="36219">MPSSIPIGWINQTYTDCVVPPHGITAARDLALMNRDELDTTSSQPAEARISDQSLQLLSVVIPAKDEAECIASTVQHLHLELSLKTIPHEIVVVDDHSADSTWSVLQSLAAENPYLAPIKNQGDGGFGRAIVAGLNVAKGDAIVIMMADESDDCRDVVRYWHLLNEGWDCVFGSRFIKGGGVIDYPWFKLRLNRMVNFWIRILFRISLNDTTNAFKAYRKTVIEGCRPIISPHFNLTVELPLKAIVRGYSWTVIPITWRNRRTGVAKLKIKEMGSRYFFIVAYVWLEKYFSRGDYLANARSAQPSRPAHLGLSKLDSTADEKA</sequence>
<accession>A0A5C6FAZ3</accession>
<dbReference type="SUPFAM" id="SSF53448">
    <property type="entry name" value="Nucleotide-diphospho-sugar transferases"/>
    <property type="match status" value="1"/>
</dbReference>
<dbReference type="InterPro" id="IPR050256">
    <property type="entry name" value="Glycosyltransferase_2"/>
</dbReference>
<feature type="domain" description="Glycosyltransferase 2-like" evidence="1">
    <location>
        <begin position="59"/>
        <end position="223"/>
    </location>
</feature>
<protein>
    <submittedName>
        <fullName evidence="2">Undecaprenyl-phosphate mannosyltransferase</fullName>
        <ecNumber evidence="2">2.4.1.54</ecNumber>
    </submittedName>
</protein>
<dbReference type="PANTHER" id="PTHR48090">
    <property type="entry name" value="UNDECAPRENYL-PHOSPHATE 4-DEOXY-4-FORMAMIDO-L-ARABINOSE TRANSFERASE-RELATED"/>
    <property type="match status" value="1"/>
</dbReference>
<dbReference type="CDD" id="cd04179">
    <property type="entry name" value="DPM_DPG-synthase_like"/>
    <property type="match status" value="1"/>
</dbReference>
<dbReference type="GO" id="GO:0047267">
    <property type="term" value="F:undecaprenyl-phosphate mannosyltransferase activity"/>
    <property type="evidence" value="ECO:0007669"/>
    <property type="project" value="UniProtKB-EC"/>
</dbReference>
<evidence type="ECO:0000259" key="1">
    <source>
        <dbReference type="Pfam" id="PF00535"/>
    </source>
</evidence>
<dbReference type="EC" id="2.4.1.54" evidence="2"/>
<dbReference type="AlphaFoldDB" id="A0A5C6FAZ3"/>
<dbReference type="EMBL" id="SJPX01000001">
    <property type="protein sequence ID" value="TWU57720.1"/>
    <property type="molecule type" value="Genomic_DNA"/>
</dbReference>
<name>A0A5C6FAZ3_9BACT</name>
<proteinExistence type="predicted"/>
<dbReference type="InterPro" id="IPR029044">
    <property type="entry name" value="Nucleotide-diphossugar_trans"/>
</dbReference>
<dbReference type="Gene3D" id="3.90.550.10">
    <property type="entry name" value="Spore Coat Polysaccharide Biosynthesis Protein SpsA, Chain A"/>
    <property type="match status" value="1"/>
</dbReference>
<dbReference type="InterPro" id="IPR001173">
    <property type="entry name" value="Glyco_trans_2-like"/>
</dbReference>
<dbReference type="Pfam" id="PF00535">
    <property type="entry name" value="Glycos_transf_2"/>
    <property type="match status" value="1"/>
</dbReference>
<keyword evidence="3" id="KW-1185">Reference proteome</keyword>
<organism evidence="2 3">
    <name type="scientific">Rubripirellula reticaptiva</name>
    <dbReference type="NCBI Taxonomy" id="2528013"/>
    <lineage>
        <taxon>Bacteria</taxon>
        <taxon>Pseudomonadati</taxon>
        <taxon>Planctomycetota</taxon>
        <taxon>Planctomycetia</taxon>
        <taxon>Pirellulales</taxon>
        <taxon>Pirellulaceae</taxon>
        <taxon>Rubripirellula</taxon>
    </lineage>
</organism>
<keyword evidence="2" id="KW-0808">Transferase</keyword>
<comment type="caution">
    <text evidence="2">The sequence shown here is derived from an EMBL/GenBank/DDBJ whole genome shotgun (WGS) entry which is preliminary data.</text>
</comment>
<reference evidence="2 3" key="1">
    <citation type="submission" date="2019-02" db="EMBL/GenBank/DDBJ databases">
        <title>Deep-cultivation of Planctomycetes and their phenomic and genomic characterization uncovers novel biology.</title>
        <authorList>
            <person name="Wiegand S."/>
            <person name="Jogler M."/>
            <person name="Boedeker C."/>
            <person name="Pinto D."/>
            <person name="Vollmers J."/>
            <person name="Rivas-Marin E."/>
            <person name="Kohn T."/>
            <person name="Peeters S.H."/>
            <person name="Heuer A."/>
            <person name="Rast P."/>
            <person name="Oberbeckmann S."/>
            <person name="Bunk B."/>
            <person name="Jeske O."/>
            <person name="Meyerdierks A."/>
            <person name="Storesund J.E."/>
            <person name="Kallscheuer N."/>
            <person name="Luecker S."/>
            <person name="Lage O.M."/>
            <person name="Pohl T."/>
            <person name="Merkel B.J."/>
            <person name="Hornburger P."/>
            <person name="Mueller R.-W."/>
            <person name="Bruemmer F."/>
            <person name="Labrenz M."/>
            <person name="Spormann A.M."/>
            <person name="Op Den Camp H."/>
            <person name="Overmann J."/>
            <person name="Amann R."/>
            <person name="Jetten M.S.M."/>
            <person name="Mascher T."/>
            <person name="Medema M.H."/>
            <person name="Devos D.P."/>
            <person name="Kaster A.-K."/>
            <person name="Ovreas L."/>
            <person name="Rohde M."/>
            <person name="Galperin M.Y."/>
            <person name="Jogler C."/>
        </authorList>
    </citation>
    <scope>NUCLEOTIDE SEQUENCE [LARGE SCALE GENOMIC DNA]</scope>
    <source>
        <strain evidence="2 3">Poly59</strain>
    </source>
</reference>
<dbReference type="Proteomes" id="UP000317977">
    <property type="component" value="Unassembled WGS sequence"/>
</dbReference>
<keyword evidence="2" id="KW-0328">Glycosyltransferase</keyword>